<dbReference type="InterPro" id="IPR036249">
    <property type="entry name" value="Thioredoxin-like_sf"/>
</dbReference>
<dbReference type="Proteomes" id="UP001497383">
    <property type="component" value="Chromosome 8"/>
</dbReference>
<keyword evidence="4" id="KW-0809">Transit peptide</keyword>
<comment type="similarity">
    <text evidence="3">Belongs to the FMP46 family.</text>
</comment>
<dbReference type="InterPro" id="IPR012882">
    <property type="entry name" value="Fmp46"/>
</dbReference>
<evidence type="ECO:0000256" key="3">
    <source>
        <dbReference type="ARBA" id="ARBA00009734"/>
    </source>
</evidence>
<evidence type="ECO:0000256" key="6">
    <source>
        <dbReference type="ARBA" id="ARBA00023128"/>
    </source>
</evidence>
<evidence type="ECO:0000256" key="5">
    <source>
        <dbReference type="ARBA" id="ARBA00023002"/>
    </source>
</evidence>
<dbReference type="Gene3D" id="3.40.30.10">
    <property type="entry name" value="Glutaredoxin"/>
    <property type="match status" value="1"/>
</dbReference>
<evidence type="ECO:0000256" key="2">
    <source>
        <dbReference type="ARBA" id="ARBA00004173"/>
    </source>
</evidence>
<keyword evidence="5" id="KW-0560">Oxidoreductase</keyword>
<evidence type="ECO:0000256" key="1">
    <source>
        <dbReference type="ARBA" id="ARBA00002963"/>
    </source>
</evidence>
<dbReference type="SUPFAM" id="SSF52833">
    <property type="entry name" value="Thioredoxin-like"/>
    <property type="match status" value="1"/>
</dbReference>
<gene>
    <name evidence="7" type="ORF">LODBEIA_P61350</name>
</gene>
<evidence type="ECO:0000256" key="4">
    <source>
        <dbReference type="ARBA" id="ARBA00022946"/>
    </source>
</evidence>
<dbReference type="Pfam" id="PF07955">
    <property type="entry name" value="DUF1687"/>
    <property type="match status" value="1"/>
</dbReference>
<proteinExistence type="inferred from homology"/>
<keyword evidence="8" id="KW-1185">Reference proteome</keyword>
<reference evidence="7 8" key="1">
    <citation type="submission" date="2024-03" db="EMBL/GenBank/DDBJ databases">
        <authorList>
            <person name="Brejova B."/>
        </authorList>
    </citation>
    <scope>NUCLEOTIDE SEQUENCE [LARGE SCALE GENOMIC DNA]</scope>
    <source>
        <strain evidence="7 8">CBS 14171</strain>
    </source>
</reference>
<protein>
    <submittedName>
        <fullName evidence="7">Uncharacterized protein</fullName>
    </submittedName>
</protein>
<dbReference type="PANTHER" id="PTHR28071">
    <property type="entry name" value="REDOX PROTEIN FMP46, MITOCHONDRIAL-RELATED"/>
    <property type="match status" value="1"/>
</dbReference>
<comment type="function">
    <text evidence="1">Putative mitochondrial redox protein which could be involved in the reduction of small toxic molecules.</text>
</comment>
<evidence type="ECO:0000313" key="8">
    <source>
        <dbReference type="Proteomes" id="UP001497383"/>
    </source>
</evidence>
<dbReference type="GeneID" id="92211331"/>
<comment type="subcellular location">
    <subcellularLocation>
        <location evidence="2">Mitochondrion</location>
    </subcellularLocation>
</comment>
<keyword evidence="6" id="KW-0496">Mitochondrion</keyword>
<dbReference type="EMBL" id="OZ022412">
    <property type="protein sequence ID" value="CAK9442392.1"/>
    <property type="molecule type" value="Genomic_DNA"/>
</dbReference>
<accession>A0ABP0ZWD0</accession>
<evidence type="ECO:0000313" key="7">
    <source>
        <dbReference type="EMBL" id="CAK9442392.1"/>
    </source>
</evidence>
<dbReference type="PANTHER" id="PTHR28071:SF1">
    <property type="entry name" value="REDOX PROTEIN FMP46, MITOCHONDRIAL-RELATED"/>
    <property type="match status" value="1"/>
</dbReference>
<dbReference type="RefSeq" id="XP_066833073.1">
    <property type="nucleotide sequence ID" value="XM_066976545.1"/>
</dbReference>
<organism evidence="7 8">
    <name type="scientific">Lodderomyces beijingensis</name>
    <dbReference type="NCBI Taxonomy" id="1775926"/>
    <lineage>
        <taxon>Eukaryota</taxon>
        <taxon>Fungi</taxon>
        <taxon>Dikarya</taxon>
        <taxon>Ascomycota</taxon>
        <taxon>Saccharomycotina</taxon>
        <taxon>Pichiomycetes</taxon>
        <taxon>Debaryomycetaceae</taxon>
        <taxon>Candida/Lodderomyces clade</taxon>
        <taxon>Lodderomyces</taxon>
    </lineage>
</organism>
<sequence>MSLFRTLQSSPATVTIFHNTKIPLSNQLYDILNKTYDTLPEKPKYDFQIDLMQDKMPTYDQYETFVTKFLKSEQAKKTLHDAFPFVKEQETTLLNDKGSPITVKGAEWANKVFSSSEYRLLYDTFNQLEEKAGAKIATKPSDVFKAPLVVDWDQDKLAGDEQTLKELLAKYVDQ</sequence>
<name>A0ABP0ZWD0_9ASCO</name>